<dbReference type="AlphaFoldDB" id="A0A163KKJ8"/>
<gene>
    <name evidence="1" type="primary">ABSGL_14028.1 scaffold 14385</name>
</gene>
<dbReference type="OrthoDB" id="2156793at2759"/>
<organism evidence="1">
    <name type="scientific">Absidia glauca</name>
    <name type="common">Pin mould</name>
    <dbReference type="NCBI Taxonomy" id="4829"/>
    <lineage>
        <taxon>Eukaryota</taxon>
        <taxon>Fungi</taxon>
        <taxon>Fungi incertae sedis</taxon>
        <taxon>Mucoromycota</taxon>
        <taxon>Mucoromycotina</taxon>
        <taxon>Mucoromycetes</taxon>
        <taxon>Mucorales</taxon>
        <taxon>Cunninghamellaceae</taxon>
        <taxon>Absidia</taxon>
    </lineage>
</organism>
<evidence type="ECO:0000313" key="2">
    <source>
        <dbReference type="Proteomes" id="UP000078561"/>
    </source>
</evidence>
<keyword evidence="2" id="KW-1185">Reference proteome</keyword>
<reference evidence="1" key="1">
    <citation type="submission" date="2016-04" db="EMBL/GenBank/DDBJ databases">
        <authorList>
            <person name="Evans L.H."/>
            <person name="Alamgir A."/>
            <person name="Owens N."/>
            <person name="Weber N.D."/>
            <person name="Virtaneva K."/>
            <person name="Barbian K."/>
            <person name="Babar A."/>
            <person name="Rosenke K."/>
        </authorList>
    </citation>
    <scope>NUCLEOTIDE SEQUENCE [LARGE SCALE GENOMIC DNA]</scope>
    <source>
        <strain evidence="1">CBS 101.48</strain>
    </source>
</reference>
<protein>
    <submittedName>
        <fullName evidence="1">Uncharacterized protein</fullName>
    </submittedName>
</protein>
<accession>A0A163KKJ8</accession>
<dbReference type="Proteomes" id="UP000078561">
    <property type="component" value="Unassembled WGS sequence"/>
</dbReference>
<sequence length="316" mass="36347">MEVFNFFVRVKDSFTTDEFAHLLHQLGVKRFSVPISQVSQQLKASFRDPVRRHLRPEFDSMMDKALADPVYEQEVTRVAENFALLQQAQLQLPRSEFTHFVACFAFDQPHVTEETIAANVGKLKQRIAPVLRQRMETLLQQQHTLDQLDSNGGYDMFENDGMEEDFDGDDGMTGRQTTWTALDRTNPPPIPAQQQQQPSTISYVITQGPNHNMEELLQQAYSVLHNDPPLCEQFSAMLEFDQINDLPFTGSIVNIHQWIQNINPTLWTPLSTILEQMRIVQESVAADESNLFNGQQQLRNEIEQAHVQRLFTNLSM</sequence>
<dbReference type="EMBL" id="LT554895">
    <property type="protein sequence ID" value="SAM08365.1"/>
    <property type="molecule type" value="Genomic_DNA"/>
</dbReference>
<evidence type="ECO:0000313" key="1">
    <source>
        <dbReference type="EMBL" id="SAM08365.1"/>
    </source>
</evidence>
<dbReference type="InParanoid" id="A0A163KKJ8"/>
<proteinExistence type="predicted"/>
<name>A0A163KKJ8_ABSGL</name>